<comment type="cofactor">
    <cofactor evidence="2">
        <name>Ca(2+)</name>
        <dbReference type="ChEBI" id="CHEBI:29108"/>
    </cofactor>
</comment>
<keyword evidence="2" id="KW-0449">Lipoprotein</keyword>
<evidence type="ECO:0000256" key="3">
    <source>
        <dbReference type="SAM" id="MobiDB-lite"/>
    </source>
</evidence>
<evidence type="ECO:0000313" key="4">
    <source>
        <dbReference type="EMBL" id="CAD7651144.1"/>
    </source>
</evidence>
<dbReference type="SUPFAM" id="SSF54518">
    <property type="entry name" value="Tubby C-terminal domain-like"/>
    <property type="match status" value="1"/>
</dbReference>
<proteinExistence type="inferred from homology"/>
<dbReference type="Proteomes" id="UP000728032">
    <property type="component" value="Unassembled WGS sequence"/>
</dbReference>
<dbReference type="PANTHER" id="PTHR23248:SF9">
    <property type="entry name" value="PHOSPHOLIPID SCRAMBLASE"/>
    <property type="match status" value="1"/>
</dbReference>
<feature type="region of interest" description="Disordered" evidence="3">
    <location>
        <begin position="1"/>
        <end position="49"/>
    </location>
</feature>
<keyword evidence="2" id="KW-0106">Calcium</keyword>
<dbReference type="EMBL" id="CAJPVJ010004506">
    <property type="protein sequence ID" value="CAG2168675.1"/>
    <property type="molecule type" value="Genomic_DNA"/>
</dbReference>
<dbReference type="InterPro" id="IPR025659">
    <property type="entry name" value="Tubby-like_C"/>
</dbReference>
<dbReference type="InterPro" id="IPR005552">
    <property type="entry name" value="Scramblase"/>
</dbReference>
<evidence type="ECO:0000256" key="2">
    <source>
        <dbReference type="RuleBase" id="RU363116"/>
    </source>
</evidence>
<comment type="function">
    <text evidence="2">May mediate accelerated ATP-independent bidirectional transbilayer migration of phospholipids upon binding calcium ions that results in a loss of phospholipid asymmetry in the plasma membrane.</text>
</comment>
<accession>A0A7R9M082</accession>
<dbReference type="Pfam" id="PF03803">
    <property type="entry name" value="Scramblase"/>
    <property type="match status" value="1"/>
</dbReference>
<feature type="compositionally biased region" description="Polar residues" evidence="3">
    <location>
        <begin position="1"/>
        <end position="11"/>
    </location>
</feature>
<gene>
    <name evidence="4" type="ORF">ONB1V03_LOCUS8162</name>
</gene>
<evidence type="ECO:0000313" key="5">
    <source>
        <dbReference type="Proteomes" id="UP000728032"/>
    </source>
</evidence>
<dbReference type="GO" id="GO:0017128">
    <property type="term" value="F:phospholipid scramblase activity"/>
    <property type="evidence" value="ECO:0007669"/>
    <property type="project" value="InterPro"/>
</dbReference>
<name>A0A7R9M082_9ACAR</name>
<feature type="compositionally biased region" description="Pro residues" evidence="3">
    <location>
        <begin position="23"/>
        <end position="43"/>
    </location>
</feature>
<keyword evidence="2" id="KW-0564">Palmitate</keyword>
<protein>
    <recommendedName>
        <fullName evidence="2">Phospholipid scramblase</fullName>
    </recommendedName>
</protein>
<reference evidence="4" key="1">
    <citation type="submission" date="2020-11" db="EMBL/GenBank/DDBJ databases">
        <authorList>
            <person name="Tran Van P."/>
        </authorList>
    </citation>
    <scope>NUCLEOTIDE SEQUENCE</scope>
</reference>
<keyword evidence="5" id="KW-1185">Reference proteome</keyword>
<dbReference type="OrthoDB" id="191150at2759"/>
<organism evidence="4">
    <name type="scientific">Oppiella nova</name>
    <dbReference type="NCBI Taxonomy" id="334625"/>
    <lineage>
        <taxon>Eukaryota</taxon>
        <taxon>Metazoa</taxon>
        <taxon>Ecdysozoa</taxon>
        <taxon>Arthropoda</taxon>
        <taxon>Chelicerata</taxon>
        <taxon>Arachnida</taxon>
        <taxon>Acari</taxon>
        <taxon>Acariformes</taxon>
        <taxon>Sarcoptiformes</taxon>
        <taxon>Oribatida</taxon>
        <taxon>Brachypylina</taxon>
        <taxon>Oppioidea</taxon>
        <taxon>Oppiidae</taxon>
        <taxon>Oppiella</taxon>
    </lineage>
</organism>
<sequence length="281" mass="31397">MSQPIHNQPQGYAQPYVPAAYGQPPPGNYGPPPPGNYGPPQPGPDQWISAPSQPINCPPGLEYLTAVDQLLVHQKVELLEAFTGFETNNKYTIKNSLGQKVYYAVEDTDCCTRNCCGALRPFDMKILDNAQREVIHLYRPFRCTSCCCFCCLQRLEVMAPPGNVIGYVVQEWSIFCPKFRIEDASGETVLRIEGPFCTFSICGDVEFQVLSRDGKQQVGKITKQWSGLAREMFTDADNFGISFPMDLDVNVKAVMLGACFLIDFMFFEKSGNKENDRLGML</sequence>
<dbReference type="EMBL" id="OC919331">
    <property type="protein sequence ID" value="CAD7651144.1"/>
    <property type="molecule type" value="Genomic_DNA"/>
</dbReference>
<dbReference type="GO" id="GO:0005886">
    <property type="term" value="C:plasma membrane"/>
    <property type="evidence" value="ECO:0007669"/>
    <property type="project" value="TreeGrafter"/>
</dbReference>
<dbReference type="PANTHER" id="PTHR23248">
    <property type="entry name" value="PHOSPHOLIPID SCRAMBLASE-RELATED"/>
    <property type="match status" value="1"/>
</dbReference>
<comment type="similarity">
    <text evidence="1 2">Belongs to the phospholipid scramblase family.</text>
</comment>
<dbReference type="AlphaFoldDB" id="A0A7R9M082"/>
<evidence type="ECO:0000256" key="1">
    <source>
        <dbReference type="ARBA" id="ARBA00005350"/>
    </source>
</evidence>